<gene>
    <name evidence="2" type="ORF">L484_018604</name>
</gene>
<dbReference type="Proteomes" id="UP000030645">
    <property type="component" value="Unassembled WGS sequence"/>
</dbReference>
<protein>
    <submittedName>
        <fullName evidence="2">Uncharacterized protein</fullName>
    </submittedName>
</protein>
<dbReference type="EMBL" id="KE344662">
    <property type="protein sequence ID" value="EXB74896.1"/>
    <property type="molecule type" value="Genomic_DNA"/>
</dbReference>
<feature type="region of interest" description="Disordered" evidence="1">
    <location>
        <begin position="1"/>
        <end position="37"/>
    </location>
</feature>
<reference evidence="3" key="1">
    <citation type="submission" date="2013-01" db="EMBL/GenBank/DDBJ databases">
        <title>Draft Genome Sequence of a Mulberry Tree, Morus notabilis C.K. Schneid.</title>
        <authorList>
            <person name="He N."/>
            <person name="Zhao S."/>
        </authorList>
    </citation>
    <scope>NUCLEOTIDE SEQUENCE</scope>
</reference>
<feature type="compositionally biased region" description="Basic residues" evidence="1">
    <location>
        <begin position="65"/>
        <end position="80"/>
    </location>
</feature>
<feature type="region of interest" description="Disordered" evidence="1">
    <location>
        <begin position="60"/>
        <end position="80"/>
    </location>
</feature>
<accession>W9RF75</accession>
<proteinExistence type="predicted"/>
<evidence type="ECO:0000256" key="1">
    <source>
        <dbReference type="SAM" id="MobiDB-lite"/>
    </source>
</evidence>
<name>W9RF75_9ROSA</name>
<dbReference type="AlphaFoldDB" id="W9RF75"/>
<organism evidence="2 3">
    <name type="scientific">Morus notabilis</name>
    <dbReference type="NCBI Taxonomy" id="981085"/>
    <lineage>
        <taxon>Eukaryota</taxon>
        <taxon>Viridiplantae</taxon>
        <taxon>Streptophyta</taxon>
        <taxon>Embryophyta</taxon>
        <taxon>Tracheophyta</taxon>
        <taxon>Spermatophyta</taxon>
        <taxon>Magnoliopsida</taxon>
        <taxon>eudicotyledons</taxon>
        <taxon>Gunneridae</taxon>
        <taxon>Pentapetalae</taxon>
        <taxon>rosids</taxon>
        <taxon>fabids</taxon>
        <taxon>Rosales</taxon>
        <taxon>Moraceae</taxon>
        <taxon>Moreae</taxon>
        <taxon>Morus</taxon>
    </lineage>
</organism>
<evidence type="ECO:0000313" key="2">
    <source>
        <dbReference type="EMBL" id="EXB74896.1"/>
    </source>
</evidence>
<evidence type="ECO:0000313" key="3">
    <source>
        <dbReference type="Proteomes" id="UP000030645"/>
    </source>
</evidence>
<sequence>MTKLAENIHGAVGASKRQGGTRPGHRGEGGGRKSYQVPTSYRQWDLGAWEVFGFKYERTKEDRQKGRRKLRKERRKKTLG</sequence>
<keyword evidence="3" id="KW-1185">Reference proteome</keyword>